<dbReference type="SUPFAM" id="SSF143631">
    <property type="entry name" value="ApbE-like"/>
    <property type="match status" value="1"/>
</dbReference>
<evidence type="ECO:0000256" key="3">
    <source>
        <dbReference type="ARBA" id="ARBA00022630"/>
    </source>
</evidence>
<keyword evidence="4 10" id="KW-0808">Transferase</keyword>
<dbReference type="PANTHER" id="PTHR30040:SF2">
    <property type="entry name" value="FAD:PROTEIN FMN TRANSFERASE"/>
    <property type="match status" value="1"/>
</dbReference>
<dbReference type="AlphaFoldDB" id="A0A5M6DIT4"/>
<evidence type="ECO:0000256" key="2">
    <source>
        <dbReference type="ARBA" id="ARBA00016337"/>
    </source>
</evidence>
<dbReference type="Proteomes" id="UP000324479">
    <property type="component" value="Unassembled WGS sequence"/>
</dbReference>
<dbReference type="RefSeq" id="WP_150075453.1">
    <property type="nucleotide sequence ID" value="NZ_VWOX01000003.1"/>
</dbReference>
<keyword evidence="13" id="KW-1185">Reference proteome</keyword>
<proteinExistence type="inferred from homology"/>
<evidence type="ECO:0000313" key="13">
    <source>
        <dbReference type="Proteomes" id="UP000324479"/>
    </source>
</evidence>
<name>A0A5M6DIT4_9BACT</name>
<dbReference type="InterPro" id="IPR003374">
    <property type="entry name" value="ApbE-like_sf"/>
</dbReference>
<evidence type="ECO:0000256" key="4">
    <source>
        <dbReference type="ARBA" id="ARBA00022679"/>
    </source>
</evidence>
<dbReference type="PIRSF" id="PIRSF006268">
    <property type="entry name" value="ApbE"/>
    <property type="match status" value="1"/>
</dbReference>
<feature type="binding site" evidence="11">
    <location>
        <position position="266"/>
    </location>
    <ligand>
        <name>Mg(2+)</name>
        <dbReference type="ChEBI" id="CHEBI:18420"/>
    </ligand>
</feature>
<evidence type="ECO:0000256" key="9">
    <source>
        <dbReference type="ARBA" id="ARBA00048540"/>
    </source>
</evidence>
<comment type="cofactor">
    <cofactor evidence="11">
        <name>Mg(2+)</name>
        <dbReference type="ChEBI" id="CHEBI:18420"/>
    </cofactor>
    <cofactor evidence="11">
        <name>Mn(2+)</name>
        <dbReference type="ChEBI" id="CHEBI:29035"/>
    </cofactor>
    <text evidence="11">Magnesium. Can also use manganese.</text>
</comment>
<comment type="catalytic activity">
    <reaction evidence="9 10">
        <text>L-threonyl-[protein] + FAD = FMN-L-threonyl-[protein] + AMP + H(+)</text>
        <dbReference type="Rhea" id="RHEA:36847"/>
        <dbReference type="Rhea" id="RHEA-COMP:11060"/>
        <dbReference type="Rhea" id="RHEA-COMP:11061"/>
        <dbReference type="ChEBI" id="CHEBI:15378"/>
        <dbReference type="ChEBI" id="CHEBI:30013"/>
        <dbReference type="ChEBI" id="CHEBI:57692"/>
        <dbReference type="ChEBI" id="CHEBI:74257"/>
        <dbReference type="ChEBI" id="CHEBI:456215"/>
        <dbReference type="EC" id="2.7.1.180"/>
    </reaction>
</comment>
<accession>A0A5M6DIT4</accession>
<keyword evidence="3 10" id="KW-0285">Flavoprotein</keyword>
<organism evidence="12 13">
    <name type="scientific">Roseiconus nitratireducens</name>
    <dbReference type="NCBI Taxonomy" id="2605748"/>
    <lineage>
        <taxon>Bacteria</taxon>
        <taxon>Pseudomonadati</taxon>
        <taxon>Planctomycetota</taxon>
        <taxon>Planctomycetia</taxon>
        <taxon>Pirellulales</taxon>
        <taxon>Pirellulaceae</taxon>
        <taxon>Roseiconus</taxon>
    </lineage>
</organism>
<evidence type="ECO:0000256" key="7">
    <source>
        <dbReference type="ARBA" id="ARBA00022842"/>
    </source>
</evidence>
<evidence type="ECO:0000256" key="8">
    <source>
        <dbReference type="ARBA" id="ARBA00031306"/>
    </source>
</evidence>
<evidence type="ECO:0000256" key="6">
    <source>
        <dbReference type="ARBA" id="ARBA00022827"/>
    </source>
</evidence>
<evidence type="ECO:0000256" key="5">
    <source>
        <dbReference type="ARBA" id="ARBA00022723"/>
    </source>
</evidence>
<dbReference type="GO" id="GO:0016740">
    <property type="term" value="F:transferase activity"/>
    <property type="evidence" value="ECO:0007669"/>
    <property type="project" value="UniProtKB-UniRule"/>
</dbReference>
<evidence type="ECO:0000256" key="11">
    <source>
        <dbReference type="PIRSR" id="PIRSR006268-2"/>
    </source>
</evidence>
<reference evidence="12 13" key="1">
    <citation type="submission" date="2019-08" db="EMBL/GenBank/DDBJ databases">
        <authorList>
            <person name="Dhanesh K."/>
            <person name="Kumar G."/>
            <person name="Sasikala C."/>
            <person name="Venkata Ramana C."/>
        </authorList>
    </citation>
    <scope>NUCLEOTIDE SEQUENCE [LARGE SCALE GENOMIC DNA]</scope>
    <source>
        <strain evidence="12 13">JC645</strain>
    </source>
</reference>
<comment type="caution">
    <text evidence="12">The sequence shown here is derived from an EMBL/GenBank/DDBJ whole genome shotgun (WGS) entry which is preliminary data.</text>
</comment>
<comment type="similarity">
    <text evidence="10">Belongs to the ApbE family.</text>
</comment>
<dbReference type="GO" id="GO:0046872">
    <property type="term" value="F:metal ion binding"/>
    <property type="evidence" value="ECO:0007669"/>
    <property type="project" value="UniProtKB-UniRule"/>
</dbReference>
<evidence type="ECO:0000256" key="10">
    <source>
        <dbReference type="PIRNR" id="PIRNR006268"/>
    </source>
</evidence>
<dbReference type="InterPro" id="IPR024932">
    <property type="entry name" value="ApbE"/>
</dbReference>
<dbReference type="EMBL" id="VWOX01000003">
    <property type="protein sequence ID" value="KAA5545185.1"/>
    <property type="molecule type" value="Genomic_DNA"/>
</dbReference>
<gene>
    <name evidence="12" type="ORF">FYK55_05785</name>
</gene>
<feature type="binding site" evidence="11">
    <location>
        <position position="148"/>
    </location>
    <ligand>
        <name>Mg(2+)</name>
        <dbReference type="ChEBI" id="CHEBI:18420"/>
    </ligand>
</feature>
<dbReference type="PANTHER" id="PTHR30040">
    <property type="entry name" value="THIAMINE BIOSYNTHESIS LIPOPROTEIN APBE"/>
    <property type="match status" value="1"/>
</dbReference>
<keyword evidence="7 10" id="KW-0460">Magnesium</keyword>
<sequence>MLTTVTHRAMATEFAVILAESEAHRVEAALESLELLDRIEADLSVYVADSEISRVNAHAAVEPVAVSADTFNLLETSQRWSERSGGAFDVTAGPLVRAWGFTQRRGKKPGDAEIQQARERVGYQKMQLDADQRTVRFSCPGMEVNLGAIGKGFALDRLTAELRRRGLGNFLIHGGGSSVIAHGGQSADRPGWAVGISHPTKPKRRLAGIRLIDQALSTSGSGKQYFHHRGRRYGHVIDPRTGYPAGDVLSLTAICDNATDAEACSTSYFVWGLEEIRAVAESDPDLPTLIAVRALGRQDGVEVIAMGDVVWVDPPEQIADP</sequence>
<evidence type="ECO:0000313" key="12">
    <source>
        <dbReference type="EMBL" id="KAA5545185.1"/>
    </source>
</evidence>
<dbReference type="EC" id="2.7.1.180" evidence="1 10"/>
<keyword evidence="6 10" id="KW-0274">FAD</keyword>
<protein>
    <recommendedName>
        <fullName evidence="2 10">FAD:protein FMN transferase</fullName>
        <ecNumber evidence="1 10">2.7.1.180</ecNumber>
    </recommendedName>
    <alternativeName>
        <fullName evidence="8 10">Flavin transferase</fullName>
    </alternativeName>
</protein>
<dbReference type="Gene3D" id="3.10.520.10">
    <property type="entry name" value="ApbE-like domains"/>
    <property type="match status" value="1"/>
</dbReference>
<dbReference type="Pfam" id="PF02424">
    <property type="entry name" value="ApbE"/>
    <property type="match status" value="1"/>
</dbReference>
<keyword evidence="5 10" id="KW-0479">Metal-binding</keyword>
<evidence type="ECO:0000256" key="1">
    <source>
        <dbReference type="ARBA" id="ARBA00011955"/>
    </source>
</evidence>